<dbReference type="Proteomes" id="UP000270296">
    <property type="component" value="Unassembled WGS sequence"/>
</dbReference>
<dbReference type="InterPro" id="IPR001816">
    <property type="entry name" value="Transl_elong_EFTs/EF1B"/>
</dbReference>
<dbReference type="InterPro" id="IPR036402">
    <property type="entry name" value="EF-Ts_dimer_sf"/>
</dbReference>
<name>A0A183J7J2_9BILA</name>
<feature type="compositionally biased region" description="Basic and acidic residues" evidence="3">
    <location>
        <begin position="138"/>
        <end position="153"/>
    </location>
</feature>
<dbReference type="Pfam" id="PF00889">
    <property type="entry name" value="EF_TS"/>
    <property type="match status" value="1"/>
</dbReference>
<keyword evidence="2" id="KW-0648">Protein biosynthesis</keyword>
<keyword evidence="1" id="KW-0251">Elongation factor</keyword>
<dbReference type="Gene3D" id="3.30.479.20">
    <property type="entry name" value="Elongation factor Ts, dimerisation domain"/>
    <property type="match status" value="2"/>
</dbReference>
<dbReference type="EMBL" id="UZAM01016476">
    <property type="protein sequence ID" value="VDP43388.1"/>
    <property type="molecule type" value="Genomic_DNA"/>
</dbReference>
<keyword evidence="6" id="KW-1185">Reference proteome</keyword>
<dbReference type="InterPro" id="IPR014039">
    <property type="entry name" value="Transl_elong_EFTs/EF1B_dimer"/>
</dbReference>
<dbReference type="GO" id="GO:0070125">
    <property type="term" value="P:mitochondrial translational elongation"/>
    <property type="evidence" value="ECO:0007669"/>
    <property type="project" value="TreeGrafter"/>
</dbReference>
<evidence type="ECO:0000256" key="3">
    <source>
        <dbReference type="SAM" id="MobiDB-lite"/>
    </source>
</evidence>
<proteinExistence type="predicted"/>
<reference evidence="5 6" key="2">
    <citation type="submission" date="2018-11" db="EMBL/GenBank/DDBJ databases">
        <authorList>
            <consortium name="Pathogen Informatics"/>
        </authorList>
    </citation>
    <scope>NUCLEOTIDE SEQUENCE [LARGE SCALE GENOMIC DNA]</scope>
</reference>
<dbReference type="OrthoDB" id="277235at2759"/>
<accession>A0A183J7J2</accession>
<feature type="region of interest" description="Disordered" evidence="3">
    <location>
        <begin position="115"/>
        <end position="153"/>
    </location>
</feature>
<evidence type="ECO:0000256" key="1">
    <source>
        <dbReference type="ARBA" id="ARBA00022768"/>
    </source>
</evidence>
<dbReference type="AlphaFoldDB" id="A0A183J7J2"/>
<evidence type="ECO:0000256" key="2">
    <source>
        <dbReference type="ARBA" id="ARBA00022917"/>
    </source>
</evidence>
<feature type="domain" description="Translation elongation factor EFTs/EF1B dimerisation" evidence="4">
    <location>
        <begin position="16"/>
        <end position="206"/>
    </location>
</feature>
<organism evidence="7">
    <name type="scientific">Soboliphyme baturini</name>
    <dbReference type="NCBI Taxonomy" id="241478"/>
    <lineage>
        <taxon>Eukaryota</taxon>
        <taxon>Metazoa</taxon>
        <taxon>Ecdysozoa</taxon>
        <taxon>Nematoda</taxon>
        <taxon>Enoplea</taxon>
        <taxon>Dorylaimia</taxon>
        <taxon>Dioctophymatida</taxon>
        <taxon>Dioctophymatoidea</taxon>
        <taxon>Soboliphymatidae</taxon>
        <taxon>Soboliphyme</taxon>
    </lineage>
</organism>
<dbReference type="WBParaSite" id="SBAD_0001223601-mRNA-1">
    <property type="protein sequence ID" value="SBAD_0001223601-mRNA-1"/>
    <property type="gene ID" value="SBAD_0001223601"/>
</dbReference>
<sequence length="212" mass="23793">MNLFKWSVAPDVLSRQKLESFEGKSVADAVTMSLVKFGENLSVRRNLNFKVRPGVFLSAYVHPRPSALSDDDVLLGHYAAALAFRPNKGVSSTESYDVVGSQLCQHIIGMNPRSIGNVDRKPQAEHDNKAPVVSPPLEDLKEERSERHEEDMEVQHEEDDILEQTQLNNETELLHQSFLLNPDITVLDFLEAHQLSVVDYVRLELGDTSGQT</sequence>
<dbReference type="PANTHER" id="PTHR11741">
    <property type="entry name" value="ELONGATION FACTOR TS"/>
    <property type="match status" value="1"/>
</dbReference>
<dbReference type="GO" id="GO:0003746">
    <property type="term" value="F:translation elongation factor activity"/>
    <property type="evidence" value="ECO:0007669"/>
    <property type="project" value="UniProtKB-KW"/>
</dbReference>
<reference evidence="7" key="1">
    <citation type="submission" date="2016-06" db="UniProtKB">
        <authorList>
            <consortium name="WormBaseParasite"/>
        </authorList>
    </citation>
    <scope>IDENTIFICATION</scope>
</reference>
<dbReference type="PANTHER" id="PTHR11741:SF0">
    <property type="entry name" value="ELONGATION FACTOR TS, MITOCHONDRIAL"/>
    <property type="match status" value="1"/>
</dbReference>
<gene>
    <name evidence="5" type="ORF">SBAD_LOCUS11840</name>
</gene>
<evidence type="ECO:0000259" key="4">
    <source>
        <dbReference type="Pfam" id="PF00889"/>
    </source>
</evidence>
<evidence type="ECO:0000313" key="5">
    <source>
        <dbReference type="EMBL" id="VDP43388.1"/>
    </source>
</evidence>
<dbReference type="SUPFAM" id="SSF54713">
    <property type="entry name" value="Elongation factor Ts (EF-Ts), dimerisation domain"/>
    <property type="match status" value="1"/>
</dbReference>
<feature type="compositionally biased region" description="Basic and acidic residues" evidence="3">
    <location>
        <begin position="118"/>
        <end position="129"/>
    </location>
</feature>
<dbReference type="GO" id="GO:0005739">
    <property type="term" value="C:mitochondrion"/>
    <property type="evidence" value="ECO:0007669"/>
    <property type="project" value="GOC"/>
</dbReference>
<evidence type="ECO:0000313" key="6">
    <source>
        <dbReference type="Proteomes" id="UP000270296"/>
    </source>
</evidence>
<protein>
    <submittedName>
        <fullName evidence="7">EF_TS domain-containing protein</fullName>
    </submittedName>
</protein>
<evidence type="ECO:0000313" key="7">
    <source>
        <dbReference type="WBParaSite" id="SBAD_0001223601-mRNA-1"/>
    </source>
</evidence>